<dbReference type="InterPro" id="IPR001647">
    <property type="entry name" value="HTH_TetR"/>
</dbReference>
<evidence type="ECO:0000256" key="2">
    <source>
        <dbReference type="ARBA" id="ARBA00023125"/>
    </source>
</evidence>
<reference evidence="7 8" key="1">
    <citation type="submission" date="2019-03" db="EMBL/GenBank/DDBJ databases">
        <title>Genomics of glacier-inhabiting Cryobacterium strains.</title>
        <authorList>
            <person name="Liu Q."/>
            <person name="Xin Y.-H."/>
        </authorList>
    </citation>
    <scope>NUCLEOTIDE SEQUENCE [LARGE SCALE GENOMIC DNA]</scope>
    <source>
        <strain evidence="7 8">Sr47</strain>
    </source>
</reference>
<protein>
    <submittedName>
        <fullName evidence="7">TetR/AcrR family transcriptional regulator</fullName>
    </submittedName>
</protein>
<gene>
    <name evidence="7" type="ORF">E3O23_12340</name>
</gene>
<sequence>MGRIQAFDTVAVVQAARDLFWDKGYEATSLADLEAATGLARSSLYHAFGSKRGLFDAAVADYLDTVIRPRLQVLLTGATDASALLAYLDGLRLAVQRRPDASGASDDADGSDGPDGSRGSNNSGDSRGSPTRGCLLINCAAGLAAHDDPAREVVDGYRAELVAALKHALLSAGAGQPFQPTLVDERARTLASFTMSAMLLARVNPDESAALLETASGLVRSWMPEVGSTA</sequence>
<name>A0A4R8UCB8_9MICO</name>
<evidence type="ECO:0000256" key="4">
    <source>
        <dbReference type="PROSITE-ProRule" id="PRU00335"/>
    </source>
</evidence>
<keyword evidence="3" id="KW-0804">Transcription</keyword>
<evidence type="ECO:0000313" key="7">
    <source>
        <dbReference type="EMBL" id="TFB49002.1"/>
    </source>
</evidence>
<dbReference type="SUPFAM" id="SSF48498">
    <property type="entry name" value="Tetracyclin repressor-like, C-terminal domain"/>
    <property type="match status" value="1"/>
</dbReference>
<dbReference type="GO" id="GO:0003677">
    <property type="term" value="F:DNA binding"/>
    <property type="evidence" value="ECO:0007669"/>
    <property type="project" value="UniProtKB-UniRule"/>
</dbReference>
<dbReference type="PANTHER" id="PTHR47506:SF1">
    <property type="entry name" value="HTH-TYPE TRANSCRIPTIONAL REGULATOR YJDC"/>
    <property type="match status" value="1"/>
</dbReference>
<evidence type="ECO:0000256" key="1">
    <source>
        <dbReference type="ARBA" id="ARBA00023015"/>
    </source>
</evidence>
<keyword evidence="8" id="KW-1185">Reference proteome</keyword>
<comment type="caution">
    <text evidence="7">The sequence shown here is derived from an EMBL/GenBank/DDBJ whole genome shotgun (WGS) entry which is preliminary data.</text>
</comment>
<evidence type="ECO:0000256" key="5">
    <source>
        <dbReference type="SAM" id="MobiDB-lite"/>
    </source>
</evidence>
<dbReference type="RefSeq" id="WP_134491442.1">
    <property type="nucleotide sequence ID" value="NZ_SOEZ01000059.1"/>
</dbReference>
<evidence type="ECO:0000259" key="6">
    <source>
        <dbReference type="PROSITE" id="PS50977"/>
    </source>
</evidence>
<dbReference type="InterPro" id="IPR009057">
    <property type="entry name" value="Homeodomain-like_sf"/>
</dbReference>
<dbReference type="PROSITE" id="PS50977">
    <property type="entry name" value="HTH_TETR_2"/>
    <property type="match status" value="1"/>
</dbReference>
<feature type="compositionally biased region" description="Low complexity" evidence="5">
    <location>
        <begin position="117"/>
        <end position="129"/>
    </location>
</feature>
<feature type="DNA-binding region" description="H-T-H motif" evidence="4">
    <location>
        <begin position="29"/>
        <end position="48"/>
    </location>
</feature>
<dbReference type="Gene3D" id="1.10.357.10">
    <property type="entry name" value="Tetracycline Repressor, domain 2"/>
    <property type="match status" value="1"/>
</dbReference>
<dbReference type="AlphaFoldDB" id="A0A4R8UCB8"/>
<organism evidence="7 8">
    <name type="scientific">Cryobacterium tagatosivorans</name>
    <dbReference type="NCBI Taxonomy" id="1259199"/>
    <lineage>
        <taxon>Bacteria</taxon>
        <taxon>Bacillati</taxon>
        <taxon>Actinomycetota</taxon>
        <taxon>Actinomycetes</taxon>
        <taxon>Micrococcales</taxon>
        <taxon>Microbacteriaceae</taxon>
        <taxon>Cryobacterium</taxon>
    </lineage>
</organism>
<feature type="domain" description="HTH tetR-type" evidence="6">
    <location>
        <begin position="6"/>
        <end position="66"/>
    </location>
</feature>
<dbReference type="SUPFAM" id="SSF46689">
    <property type="entry name" value="Homeodomain-like"/>
    <property type="match status" value="1"/>
</dbReference>
<dbReference type="OrthoDB" id="9805134at2"/>
<evidence type="ECO:0000313" key="8">
    <source>
        <dbReference type="Proteomes" id="UP000297866"/>
    </source>
</evidence>
<dbReference type="InterPro" id="IPR036271">
    <property type="entry name" value="Tet_transcr_reg_TetR-rel_C_sf"/>
</dbReference>
<dbReference type="EMBL" id="SOEZ01000059">
    <property type="protein sequence ID" value="TFB49002.1"/>
    <property type="molecule type" value="Genomic_DNA"/>
</dbReference>
<proteinExistence type="predicted"/>
<accession>A0A4R8UCB8</accession>
<dbReference type="Pfam" id="PF00440">
    <property type="entry name" value="TetR_N"/>
    <property type="match status" value="1"/>
</dbReference>
<dbReference type="Gene3D" id="1.10.10.60">
    <property type="entry name" value="Homeodomain-like"/>
    <property type="match status" value="1"/>
</dbReference>
<keyword evidence="2 4" id="KW-0238">DNA-binding</keyword>
<dbReference type="Proteomes" id="UP000297866">
    <property type="component" value="Unassembled WGS sequence"/>
</dbReference>
<feature type="region of interest" description="Disordered" evidence="5">
    <location>
        <begin position="99"/>
        <end position="129"/>
    </location>
</feature>
<keyword evidence="1" id="KW-0805">Transcription regulation</keyword>
<dbReference type="PRINTS" id="PR00455">
    <property type="entry name" value="HTHTETR"/>
</dbReference>
<evidence type="ECO:0000256" key="3">
    <source>
        <dbReference type="ARBA" id="ARBA00023163"/>
    </source>
</evidence>
<dbReference type="PANTHER" id="PTHR47506">
    <property type="entry name" value="TRANSCRIPTIONAL REGULATORY PROTEIN"/>
    <property type="match status" value="1"/>
</dbReference>